<keyword evidence="1" id="KW-0812">Transmembrane</keyword>
<dbReference type="Pfam" id="PF26262">
    <property type="entry name" value="DUF8066"/>
    <property type="match status" value="1"/>
</dbReference>
<sequence length="74" mass="8331">MATSEPSVRDRHRLTEYGYLLGVIVAFVVLALFWAVRPEFILAGCLLIVALYVIGRIVRALERIADSLERLADE</sequence>
<organism evidence="2 3">
    <name type="scientific">Natronobacterium texcoconense</name>
    <dbReference type="NCBI Taxonomy" id="1095778"/>
    <lineage>
        <taxon>Archaea</taxon>
        <taxon>Methanobacteriati</taxon>
        <taxon>Methanobacteriota</taxon>
        <taxon>Stenosarchaea group</taxon>
        <taxon>Halobacteria</taxon>
        <taxon>Halobacteriales</taxon>
        <taxon>Natrialbaceae</taxon>
        <taxon>Natronobacterium</taxon>
    </lineage>
</organism>
<gene>
    <name evidence="2" type="ORF">SAMN04489842_3708</name>
</gene>
<evidence type="ECO:0000313" key="3">
    <source>
        <dbReference type="Proteomes" id="UP000198848"/>
    </source>
</evidence>
<keyword evidence="1" id="KW-1133">Transmembrane helix</keyword>
<keyword evidence="3" id="KW-1185">Reference proteome</keyword>
<dbReference type="InterPro" id="IPR058379">
    <property type="entry name" value="DUF8066"/>
</dbReference>
<name>A0A1H1IQ31_NATTX</name>
<feature type="transmembrane region" description="Helical" evidence="1">
    <location>
        <begin position="17"/>
        <end position="34"/>
    </location>
</feature>
<dbReference type="EMBL" id="FNLC01000005">
    <property type="protein sequence ID" value="SDR39763.1"/>
    <property type="molecule type" value="Genomic_DNA"/>
</dbReference>
<dbReference type="Proteomes" id="UP000198848">
    <property type="component" value="Unassembled WGS sequence"/>
</dbReference>
<proteinExistence type="predicted"/>
<dbReference type="AlphaFoldDB" id="A0A1H1IQ31"/>
<reference evidence="3" key="1">
    <citation type="submission" date="2016-10" db="EMBL/GenBank/DDBJ databases">
        <authorList>
            <person name="Varghese N."/>
            <person name="Submissions S."/>
        </authorList>
    </citation>
    <scope>NUCLEOTIDE SEQUENCE [LARGE SCALE GENOMIC DNA]</scope>
    <source>
        <strain evidence="3">DSM 24767</strain>
    </source>
</reference>
<dbReference type="RefSeq" id="WP_090385131.1">
    <property type="nucleotide sequence ID" value="NZ_FNLC01000005.1"/>
</dbReference>
<evidence type="ECO:0000313" key="2">
    <source>
        <dbReference type="EMBL" id="SDR39763.1"/>
    </source>
</evidence>
<protein>
    <submittedName>
        <fullName evidence="2">Uncharacterized protein</fullName>
    </submittedName>
</protein>
<accession>A0A1H1IQ31</accession>
<evidence type="ECO:0000256" key="1">
    <source>
        <dbReference type="SAM" id="Phobius"/>
    </source>
</evidence>
<feature type="transmembrane region" description="Helical" evidence="1">
    <location>
        <begin position="40"/>
        <end position="58"/>
    </location>
</feature>
<dbReference type="OrthoDB" id="378181at2157"/>
<keyword evidence="1" id="KW-0472">Membrane</keyword>